<dbReference type="CDD" id="cd06558">
    <property type="entry name" value="crotonase-like"/>
    <property type="match status" value="1"/>
</dbReference>
<evidence type="ECO:0000256" key="3">
    <source>
        <dbReference type="RuleBase" id="RU003707"/>
    </source>
</evidence>
<dbReference type="InterPro" id="IPR014748">
    <property type="entry name" value="Enoyl-CoA_hydra_C"/>
</dbReference>
<name>A0A316ALS9_9BACT</name>
<protein>
    <submittedName>
        <fullName evidence="4">Enoyl-CoA hydratase/carnithine racemase</fullName>
    </submittedName>
</protein>
<sequence>MDLTIEYTKRDALAILTLQKPPANGYDIDMLTLLATYITEIEADLQVKVVQVRSSNARFFSAGADIKVFGSNTTEQNTAMVVAARRASDLIQHSSKIYVAAIQGHALGGGLELAMACDIRLAAEGTYAIGLPEVKLGLMPGNGGAVRLIDLIGKSRALELLLTGDSISPQQAYAYGLFTKLYPEATFGQEVEQYLATLALGAGQAMAAIKRFSRLSMGLDQQQGLALEKECVDRLYDTEDAVEGFKAFIEKRNPNYK</sequence>
<evidence type="ECO:0000256" key="2">
    <source>
        <dbReference type="ARBA" id="ARBA00023239"/>
    </source>
</evidence>
<dbReference type="InterPro" id="IPR018376">
    <property type="entry name" value="Enoyl-CoA_hyd/isom_CS"/>
</dbReference>
<dbReference type="SUPFAM" id="SSF52096">
    <property type="entry name" value="ClpP/crotonase"/>
    <property type="match status" value="1"/>
</dbReference>
<keyword evidence="2" id="KW-0456">Lyase</keyword>
<accession>A0A316ALS9</accession>
<dbReference type="PANTHER" id="PTHR11941:SF54">
    <property type="entry name" value="ENOYL-COA HYDRATASE, MITOCHONDRIAL"/>
    <property type="match status" value="1"/>
</dbReference>
<dbReference type="RefSeq" id="WP_109674607.1">
    <property type="nucleotide sequence ID" value="NZ_QGDT01000005.1"/>
</dbReference>
<dbReference type="OrthoDB" id="9775794at2"/>
<comment type="similarity">
    <text evidence="1 3">Belongs to the enoyl-CoA hydratase/isomerase family.</text>
</comment>
<proteinExistence type="inferred from homology"/>
<gene>
    <name evidence="4" type="ORF">CLV98_105194</name>
</gene>
<dbReference type="GO" id="GO:0016829">
    <property type="term" value="F:lyase activity"/>
    <property type="evidence" value="ECO:0007669"/>
    <property type="project" value="UniProtKB-KW"/>
</dbReference>
<dbReference type="PANTHER" id="PTHR11941">
    <property type="entry name" value="ENOYL-COA HYDRATASE-RELATED"/>
    <property type="match status" value="1"/>
</dbReference>
<reference evidence="4 5" key="1">
    <citation type="submission" date="2018-03" db="EMBL/GenBank/DDBJ databases">
        <title>Genomic Encyclopedia of Archaeal and Bacterial Type Strains, Phase II (KMG-II): from individual species to whole genera.</title>
        <authorList>
            <person name="Goeker M."/>
        </authorList>
    </citation>
    <scope>NUCLEOTIDE SEQUENCE [LARGE SCALE GENOMIC DNA]</scope>
    <source>
        <strain evidence="4 5">DSM 100346</strain>
    </source>
</reference>
<keyword evidence="5" id="KW-1185">Reference proteome</keyword>
<dbReference type="EMBL" id="QGDT01000005">
    <property type="protein sequence ID" value="PWJ58014.1"/>
    <property type="molecule type" value="Genomic_DNA"/>
</dbReference>
<evidence type="ECO:0000313" key="4">
    <source>
        <dbReference type="EMBL" id="PWJ58014.1"/>
    </source>
</evidence>
<dbReference type="Pfam" id="PF00378">
    <property type="entry name" value="ECH_1"/>
    <property type="match status" value="1"/>
</dbReference>
<dbReference type="PROSITE" id="PS00166">
    <property type="entry name" value="ENOYL_COA_HYDRATASE"/>
    <property type="match status" value="1"/>
</dbReference>
<dbReference type="InterPro" id="IPR001753">
    <property type="entry name" value="Enoyl-CoA_hydra/iso"/>
</dbReference>
<organism evidence="4 5">
    <name type="scientific">Dyadobacter jejuensis</name>
    <dbReference type="NCBI Taxonomy" id="1082580"/>
    <lineage>
        <taxon>Bacteria</taxon>
        <taxon>Pseudomonadati</taxon>
        <taxon>Bacteroidota</taxon>
        <taxon>Cytophagia</taxon>
        <taxon>Cytophagales</taxon>
        <taxon>Spirosomataceae</taxon>
        <taxon>Dyadobacter</taxon>
    </lineage>
</organism>
<dbReference type="Gene3D" id="1.10.12.10">
    <property type="entry name" value="Lyase 2-enoyl-coa Hydratase, Chain A, domain 2"/>
    <property type="match status" value="1"/>
</dbReference>
<dbReference type="Gene3D" id="3.90.226.10">
    <property type="entry name" value="2-enoyl-CoA Hydratase, Chain A, domain 1"/>
    <property type="match status" value="1"/>
</dbReference>
<comment type="caution">
    <text evidence="4">The sequence shown here is derived from an EMBL/GenBank/DDBJ whole genome shotgun (WGS) entry which is preliminary data.</text>
</comment>
<dbReference type="GO" id="GO:0006635">
    <property type="term" value="P:fatty acid beta-oxidation"/>
    <property type="evidence" value="ECO:0007669"/>
    <property type="project" value="TreeGrafter"/>
</dbReference>
<dbReference type="InterPro" id="IPR029045">
    <property type="entry name" value="ClpP/crotonase-like_dom_sf"/>
</dbReference>
<evidence type="ECO:0000313" key="5">
    <source>
        <dbReference type="Proteomes" id="UP000245880"/>
    </source>
</evidence>
<dbReference type="AlphaFoldDB" id="A0A316ALS9"/>
<evidence type="ECO:0000256" key="1">
    <source>
        <dbReference type="ARBA" id="ARBA00005254"/>
    </source>
</evidence>
<dbReference type="Proteomes" id="UP000245880">
    <property type="component" value="Unassembled WGS sequence"/>
</dbReference>